<evidence type="ECO:0000256" key="5">
    <source>
        <dbReference type="ARBA" id="ARBA00023242"/>
    </source>
</evidence>
<dbReference type="InterPro" id="IPR016177">
    <property type="entry name" value="DNA-bd_dom_sf"/>
</dbReference>
<name>A0ABQ8HMT5_9ROSI</name>
<dbReference type="Proteomes" id="UP000827721">
    <property type="component" value="Unassembled WGS sequence"/>
</dbReference>
<evidence type="ECO:0000256" key="6">
    <source>
        <dbReference type="ARBA" id="ARBA00024343"/>
    </source>
</evidence>
<dbReference type="InterPro" id="IPR044808">
    <property type="entry name" value="ERF_plant"/>
</dbReference>
<evidence type="ECO:0000256" key="1">
    <source>
        <dbReference type="ARBA" id="ARBA00004123"/>
    </source>
</evidence>
<gene>
    <name evidence="8" type="ORF">JRO89_XS09G0241100</name>
</gene>
<dbReference type="Gene3D" id="3.30.730.10">
    <property type="entry name" value="AP2/ERF domain"/>
    <property type="match status" value="1"/>
</dbReference>
<sequence length="422" mass="46174">MCGGAIISGFISPTAAAANGRPRRLTADYLWPELKKRSGSKKLSKAATVVDDDFEADFQGFKDDEEEDSDVEELCDVDVDLDLLTDIKPFSFSSAGAGAAANPPRRSRKAAGFLIVKLLVDLSAVTSVEFNGPAKKSAERKRKNQYRGIRQRPWGKWAAEIRDPRKGVRVWLGTFNTAEEAARAYDAEARRIRGAKAKVNFPDETPRASPKRLVKASSPISLPMANPSPVQPNLNQNFSYLSNPDQDFYNSMGLVEEKPSVNQYGYIDSFPASGDLGFNTFAPTTDNTPLYFSSDQGSNSFDCSDFAWGEQGPKTPEISSVLAVASEVDESQYVEAANPKKKLKSNSENAVPVEDNNAKSLSDELLAFDDSQMKYFNQTPYFDGSWDASLDALLAGDNTQDGGNSVNLWCFDDFPSMAEGSF</sequence>
<dbReference type="PROSITE" id="PS51032">
    <property type="entry name" value="AP2_ERF"/>
    <property type="match status" value="1"/>
</dbReference>
<dbReference type="PRINTS" id="PR00367">
    <property type="entry name" value="ETHRSPELEMNT"/>
</dbReference>
<comment type="similarity">
    <text evidence="6">Belongs to the AP2/ERF transcription factor family. ERF subfamily.</text>
</comment>
<evidence type="ECO:0000256" key="3">
    <source>
        <dbReference type="ARBA" id="ARBA00023125"/>
    </source>
</evidence>
<evidence type="ECO:0000313" key="9">
    <source>
        <dbReference type="Proteomes" id="UP000827721"/>
    </source>
</evidence>
<dbReference type="EMBL" id="JAFEMO010000009">
    <property type="protein sequence ID" value="KAH7565659.1"/>
    <property type="molecule type" value="Genomic_DNA"/>
</dbReference>
<keyword evidence="9" id="KW-1185">Reference proteome</keyword>
<accession>A0ABQ8HMT5</accession>
<dbReference type="InterPro" id="IPR036955">
    <property type="entry name" value="AP2/ERF_dom_sf"/>
</dbReference>
<proteinExistence type="inferred from homology"/>
<keyword evidence="3" id="KW-0238">DNA-binding</keyword>
<organism evidence="8 9">
    <name type="scientific">Xanthoceras sorbifolium</name>
    <dbReference type="NCBI Taxonomy" id="99658"/>
    <lineage>
        <taxon>Eukaryota</taxon>
        <taxon>Viridiplantae</taxon>
        <taxon>Streptophyta</taxon>
        <taxon>Embryophyta</taxon>
        <taxon>Tracheophyta</taxon>
        <taxon>Spermatophyta</taxon>
        <taxon>Magnoliopsida</taxon>
        <taxon>eudicotyledons</taxon>
        <taxon>Gunneridae</taxon>
        <taxon>Pentapetalae</taxon>
        <taxon>rosids</taxon>
        <taxon>malvids</taxon>
        <taxon>Sapindales</taxon>
        <taxon>Sapindaceae</taxon>
        <taxon>Xanthoceroideae</taxon>
        <taxon>Xanthoceras</taxon>
    </lineage>
</organism>
<dbReference type="SUPFAM" id="SSF54171">
    <property type="entry name" value="DNA-binding domain"/>
    <property type="match status" value="1"/>
</dbReference>
<feature type="domain" description="AP2/ERF" evidence="7">
    <location>
        <begin position="145"/>
        <end position="202"/>
    </location>
</feature>
<evidence type="ECO:0000259" key="7">
    <source>
        <dbReference type="PROSITE" id="PS51032"/>
    </source>
</evidence>
<dbReference type="PANTHER" id="PTHR31190:SF480">
    <property type="entry name" value="ETHYLENE-RESPONSIVE TRANSCRIPTION FACTOR RAP2-12"/>
    <property type="match status" value="1"/>
</dbReference>
<evidence type="ECO:0000313" key="8">
    <source>
        <dbReference type="EMBL" id="KAH7565659.1"/>
    </source>
</evidence>
<evidence type="ECO:0000256" key="2">
    <source>
        <dbReference type="ARBA" id="ARBA00023015"/>
    </source>
</evidence>
<keyword evidence="5" id="KW-0539">Nucleus</keyword>
<keyword evidence="2" id="KW-0805">Transcription regulation</keyword>
<dbReference type="CDD" id="cd00018">
    <property type="entry name" value="AP2"/>
    <property type="match status" value="1"/>
</dbReference>
<evidence type="ECO:0000256" key="4">
    <source>
        <dbReference type="ARBA" id="ARBA00023163"/>
    </source>
</evidence>
<dbReference type="InterPro" id="IPR001471">
    <property type="entry name" value="AP2/ERF_dom"/>
</dbReference>
<dbReference type="SMART" id="SM00380">
    <property type="entry name" value="AP2"/>
    <property type="match status" value="1"/>
</dbReference>
<protein>
    <recommendedName>
        <fullName evidence="7">AP2/ERF domain-containing protein</fullName>
    </recommendedName>
</protein>
<reference evidence="8 9" key="1">
    <citation type="submission" date="2021-02" db="EMBL/GenBank/DDBJ databases">
        <title>Plant Genome Project.</title>
        <authorList>
            <person name="Zhang R.-G."/>
        </authorList>
    </citation>
    <scope>NUCLEOTIDE SEQUENCE [LARGE SCALE GENOMIC DNA]</scope>
    <source>
        <tissue evidence="8">Leaves</tissue>
    </source>
</reference>
<dbReference type="Pfam" id="PF00847">
    <property type="entry name" value="AP2"/>
    <property type="match status" value="1"/>
</dbReference>
<dbReference type="PANTHER" id="PTHR31190">
    <property type="entry name" value="DNA-BINDING DOMAIN"/>
    <property type="match status" value="1"/>
</dbReference>
<keyword evidence="4" id="KW-0804">Transcription</keyword>
<comment type="caution">
    <text evidence="8">The sequence shown here is derived from an EMBL/GenBank/DDBJ whole genome shotgun (WGS) entry which is preliminary data.</text>
</comment>
<comment type="subcellular location">
    <subcellularLocation>
        <location evidence="1">Nucleus</location>
    </subcellularLocation>
</comment>